<sequence length="95" mass="11252">MGVVGFFQRTLFTGRNKEIYPLLGCVSLSLVMATFLSVDQLLHNPSVVWKKSEREAFARNELEKKERWSLQFLRKFREHPVTMFEPFNFHTENKS</sequence>
<evidence type="ECO:0000313" key="3">
    <source>
        <dbReference type="Proteomes" id="UP001061958"/>
    </source>
</evidence>
<dbReference type="OrthoDB" id="202195at2759"/>
<feature type="transmembrane region" description="Helical" evidence="1">
    <location>
        <begin position="20"/>
        <end position="42"/>
    </location>
</feature>
<organism evidence="2 3">
    <name type="scientific">Galdieria partita</name>
    <dbReference type="NCBI Taxonomy" id="83374"/>
    <lineage>
        <taxon>Eukaryota</taxon>
        <taxon>Rhodophyta</taxon>
        <taxon>Bangiophyceae</taxon>
        <taxon>Galdieriales</taxon>
        <taxon>Galdieriaceae</taxon>
        <taxon>Galdieria</taxon>
    </lineage>
</organism>
<protein>
    <submittedName>
        <fullName evidence="2">Uncharacterized protein</fullName>
    </submittedName>
</protein>
<dbReference type="InterPro" id="IPR010530">
    <property type="entry name" value="B12D"/>
</dbReference>
<keyword evidence="1" id="KW-0812">Transmembrane</keyword>
<proteinExistence type="predicted"/>
<evidence type="ECO:0000313" key="2">
    <source>
        <dbReference type="EMBL" id="GJQ11799.1"/>
    </source>
</evidence>
<dbReference type="AlphaFoldDB" id="A0A9C7UQB9"/>
<keyword evidence="1" id="KW-1133">Transmembrane helix</keyword>
<evidence type="ECO:0000256" key="1">
    <source>
        <dbReference type="SAM" id="Phobius"/>
    </source>
</evidence>
<gene>
    <name evidence="2" type="ORF">GpartN1_g3590.t1</name>
</gene>
<comment type="caution">
    <text evidence="2">The sequence shown here is derived from an EMBL/GenBank/DDBJ whole genome shotgun (WGS) entry which is preliminary data.</text>
</comment>
<reference evidence="2" key="1">
    <citation type="journal article" date="2022" name="Proc. Natl. Acad. Sci. U.S.A.">
        <title>Life cycle and functional genomics of the unicellular red alga Galdieria for elucidating algal and plant evolution and industrial use.</title>
        <authorList>
            <person name="Hirooka S."/>
            <person name="Itabashi T."/>
            <person name="Ichinose T.M."/>
            <person name="Onuma R."/>
            <person name="Fujiwara T."/>
            <person name="Yamashita S."/>
            <person name="Jong L.W."/>
            <person name="Tomita R."/>
            <person name="Iwane A.H."/>
            <person name="Miyagishima S.Y."/>
        </authorList>
    </citation>
    <scope>NUCLEOTIDE SEQUENCE</scope>
    <source>
        <strain evidence="2">NBRC 102759</strain>
    </source>
</reference>
<reference evidence="2" key="2">
    <citation type="submission" date="2022-01" db="EMBL/GenBank/DDBJ databases">
        <authorList>
            <person name="Hirooka S."/>
            <person name="Miyagishima S.Y."/>
        </authorList>
    </citation>
    <scope>NUCLEOTIDE SEQUENCE</scope>
    <source>
        <strain evidence="2">NBRC 102759</strain>
    </source>
</reference>
<accession>A0A9C7UQB9</accession>
<dbReference type="Pfam" id="PF06522">
    <property type="entry name" value="B12D"/>
    <property type="match status" value="1"/>
</dbReference>
<name>A0A9C7UQB9_9RHOD</name>
<keyword evidence="3" id="KW-1185">Reference proteome</keyword>
<dbReference type="EMBL" id="BQMJ01000027">
    <property type="protein sequence ID" value="GJQ11799.1"/>
    <property type="molecule type" value="Genomic_DNA"/>
</dbReference>
<keyword evidence="1" id="KW-0472">Membrane</keyword>
<dbReference type="Proteomes" id="UP001061958">
    <property type="component" value="Unassembled WGS sequence"/>
</dbReference>